<evidence type="ECO:0000313" key="4">
    <source>
        <dbReference type="EMBL" id="KKW05801.1"/>
    </source>
</evidence>
<dbReference type="PANTHER" id="PTHR30290:SF9">
    <property type="entry name" value="OLIGOPEPTIDE-BINDING PROTEIN APPA"/>
    <property type="match status" value="1"/>
</dbReference>
<dbReference type="Proteomes" id="UP000034119">
    <property type="component" value="Unassembled WGS sequence"/>
</dbReference>
<dbReference type="PIRSF" id="PIRSF002741">
    <property type="entry name" value="MppA"/>
    <property type="match status" value="1"/>
</dbReference>
<accession>A0A0G1VH98</accession>
<proteinExistence type="inferred from homology"/>
<dbReference type="Gene3D" id="3.40.190.10">
    <property type="entry name" value="Periplasmic binding protein-like II"/>
    <property type="match status" value="2"/>
</dbReference>
<dbReference type="GO" id="GO:0043190">
    <property type="term" value="C:ATP-binding cassette (ABC) transporter complex"/>
    <property type="evidence" value="ECO:0007669"/>
    <property type="project" value="InterPro"/>
</dbReference>
<dbReference type="GO" id="GO:1904680">
    <property type="term" value="F:peptide transmembrane transporter activity"/>
    <property type="evidence" value="ECO:0007669"/>
    <property type="project" value="TreeGrafter"/>
</dbReference>
<dbReference type="InterPro" id="IPR030678">
    <property type="entry name" value="Peptide/Ni-bd"/>
</dbReference>
<comment type="similarity">
    <text evidence="1">Belongs to the bacterial solute-binding protein 5 family.</text>
</comment>
<evidence type="ECO:0000256" key="3">
    <source>
        <dbReference type="ARBA" id="ARBA00022729"/>
    </source>
</evidence>
<comment type="caution">
    <text evidence="4">The sequence shown here is derived from an EMBL/GenBank/DDBJ whole genome shotgun (WGS) entry which is preliminary data.</text>
</comment>
<dbReference type="EMBL" id="LCPW01000008">
    <property type="protein sequence ID" value="KKW05801.1"/>
    <property type="molecule type" value="Genomic_DNA"/>
</dbReference>
<evidence type="ECO:0000313" key="5">
    <source>
        <dbReference type="Proteomes" id="UP000034119"/>
    </source>
</evidence>
<evidence type="ECO:0000256" key="1">
    <source>
        <dbReference type="ARBA" id="ARBA00005695"/>
    </source>
</evidence>
<protein>
    <submittedName>
        <fullName evidence="4">Extracellular solute-binding protein family 5</fullName>
    </submittedName>
</protein>
<dbReference type="AlphaFoldDB" id="A0A0G1VH98"/>
<dbReference type="GO" id="GO:0015833">
    <property type="term" value="P:peptide transport"/>
    <property type="evidence" value="ECO:0007669"/>
    <property type="project" value="TreeGrafter"/>
</dbReference>
<dbReference type="Gene3D" id="3.90.76.10">
    <property type="entry name" value="Dipeptide-binding Protein, Domain 1"/>
    <property type="match status" value="1"/>
</dbReference>
<sequence length="465" mass="53231">MKRYLFLTVFLSFVLGWLLLRFNPSHSFTEGMVGQPVDLIPGQGGDNLVDETLEQLLYRALFSYNEKGEIKPDLAADYRISQGGLVYSVEIGDSFWRDGKPITSTDVISTFIQNPSFADIRIEQEGEKRVRFILQNPLSSFLQVLTAPIAPAHFRNLAINELGSSRFFIKDLRREGGKISQMTLLNEGEGELKELTLRFYANPDDLISAAGRGEINGFAAQKEFTDPTFTLFKVPVFSRYFAIFFNLSNGNLLARNQNFRQSARAVTPQLAGLKVEGPFSGTWAQGSWATPKLSKGKFSGEIEITAADEAEFRTLARQIKEVWEKKLRVQVSLRFLPEEALEKALEKRDFAAIILGQEVNRDPDRYNLWHSSQREYPGQNVAGWANPRADRALEEARKTQNRKSRLTHYRNFQRLFGEDNPAVFLYHPSFNYYVSKNFTGVDLSKIFDPSERFWNFKDWDRAFSF</sequence>
<keyword evidence="3" id="KW-0732">Signal</keyword>
<keyword evidence="2" id="KW-0813">Transport</keyword>
<reference evidence="4 5" key="1">
    <citation type="journal article" date="2015" name="Nature">
        <title>rRNA introns, odd ribosomes, and small enigmatic genomes across a large radiation of phyla.</title>
        <authorList>
            <person name="Brown C.T."/>
            <person name="Hug L.A."/>
            <person name="Thomas B.C."/>
            <person name="Sharon I."/>
            <person name="Castelle C.J."/>
            <person name="Singh A."/>
            <person name="Wilkins M.J."/>
            <person name="Williams K.H."/>
            <person name="Banfield J.F."/>
        </authorList>
    </citation>
    <scope>NUCLEOTIDE SEQUENCE [LARGE SCALE GENOMIC DNA]</scope>
</reference>
<evidence type="ECO:0000256" key="2">
    <source>
        <dbReference type="ARBA" id="ARBA00022448"/>
    </source>
</evidence>
<organism evidence="4 5">
    <name type="scientific">candidate division CPR1 bacterium GW2011_GWC1_49_13</name>
    <dbReference type="NCBI Taxonomy" id="1618342"/>
    <lineage>
        <taxon>Bacteria</taxon>
        <taxon>candidate division CPR1</taxon>
    </lineage>
</organism>
<dbReference type="SUPFAM" id="SSF53850">
    <property type="entry name" value="Periplasmic binding protein-like II"/>
    <property type="match status" value="1"/>
</dbReference>
<gene>
    <name evidence="4" type="ORF">UY40_C0008G0028</name>
</gene>
<name>A0A0G1VH98_9BACT</name>
<dbReference type="Gene3D" id="3.10.105.10">
    <property type="entry name" value="Dipeptide-binding Protein, Domain 3"/>
    <property type="match status" value="2"/>
</dbReference>
<dbReference type="PANTHER" id="PTHR30290">
    <property type="entry name" value="PERIPLASMIC BINDING COMPONENT OF ABC TRANSPORTER"/>
    <property type="match status" value="1"/>
</dbReference>
<dbReference type="STRING" id="1618342.UY40_C0008G0028"/>
<dbReference type="InterPro" id="IPR039424">
    <property type="entry name" value="SBP_5"/>
</dbReference>